<reference evidence="3" key="1">
    <citation type="submission" date="2024-07" db="EMBL/GenBank/DDBJ databases">
        <title>Two chromosome-level genome assemblies of Korean endemic species Abeliophyllum distichum and Forsythia ovata (Oleaceae).</title>
        <authorList>
            <person name="Jang H."/>
        </authorList>
    </citation>
    <scope>NUCLEOTIDE SEQUENCE [LARGE SCALE GENOMIC DNA]</scope>
</reference>
<protein>
    <submittedName>
        <fullName evidence="2">Clathrin light chain</fullName>
    </submittedName>
</protein>
<dbReference type="AlphaFoldDB" id="A0ABD1WYL6"/>
<accession>A0ABD1WYL6</accession>
<evidence type="ECO:0000313" key="2">
    <source>
        <dbReference type="EMBL" id="KAL2554797.1"/>
    </source>
</evidence>
<gene>
    <name evidence="2" type="ORF">Fot_08416</name>
</gene>
<comment type="caution">
    <text evidence="2">The sequence shown here is derived from an EMBL/GenBank/DDBJ whole genome shotgun (WGS) entry which is preliminary data.</text>
</comment>
<feature type="compositionally biased region" description="Basic and acidic residues" evidence="1">
    <location>
        <begin position="64"/>
        <end position="98"/>
    </location>
</feature>
<sequence>MECEKVVKPGINKKTKAQNRERERPKPGKPTDIARMRQMLLKLKQTPPPHMIPLTLPLPLPLLPEKDGKDAKRGKDAKDGKETKDGKEQKDAKNEKVGHQKHYRMEWLRMMEQILLQQLLRLPIETSPLHLLKMKQRVLLLKHPRQMHLLLLKHLRQMHLLLLSYFLCHSQSRFLGKYSACSLFRVLTEKMDRNCQ</sequence>
<dbReference type="Proteomes" id="UP001604277">
    <property type="component" value="Unassembled WGS sequence"/>
</dbReference>
<feature type="region of interest" description="Disordered" evidence="1">
    <location>
        <begin position="1"/>
        <end position="36"/>
    </location>
</feature>
<evidence type="ECO:0000313" key="3">
    <source>
        <dbReference type="Proteomes" id="UP001604277"/>
    </source>
</evidence>
<evidence type="ECO:0000256" key="1">
    <source>
        <dbReference type="SAM" id="MobiDB-lite"/>
    </source>
</evidence>
<feature type="region of interest" description="Disordered" evidence="1">
    <location>
        <begin position="56"/>
        <end position="98"/>
    </location>
</feature>
<organism evidence="2 3">
    <name type="scientific">Forsythia ovata</name>
    <dbReference type="NCBI Taxonomy" id="205694"/>
    <lineage>
        <taxon>Eukaryota</taxon>
        <taxon>Viridiplantae</taxon>
        <taxon>Streptophyta</taxon>
        <taxon>Embryophyta</taxon>
        <taxon>Tracheophyta</taxon>
        <taxon>Spermatophyta</taxon>
        <taxon>Magnoliopsida</taxon>
        <taxon>eudicotyledons</taxon>
        <taxon>Gunneridae</taxon>
        <taxon>Pentapetalae</taxon>
        <taxon>asterids</taxon>
        <taxon>lamiids</taxon>
        <taxon>Lamiales</taxon>
        <taxon>Oleaceae</taxon>
        <taxon>Forsythieae</taxon>
        <taxon>Forsythia</taxon>
    </lineage>
</organism>
<name>A0ABD1WYL6_9LAMI</name>
<keyword evidence="3" id="KW-1185">Reference proteome</keyword>
<dbReference type="EMBL" id="JBFOLJ010000002">
    <property type="protein sequence ID" value="KAL2554797.1"/>
    <property type="molecule type" value="Genomic_DNA"/>
</dbReference>
<proteinExistence type="predicted"/>